<dbReference type="InterPro" id="IPR014825">
    <property type="entry name" value="DNA_alkylation"/>
</dbReference>
<evidence type="ECO:0000313" key="1">
    <source>
        <dbReference type="EMBL" id="MBF6355631.1"/>
    </source>
</evidence>
<dbReference type="RefSeq" id="WP_195002183.1">
    <property type="nucleotide sequence ID" value="NZ_JADLQN010000001.1"/>
</dbReference>
<name>A0ABS0DB34_9NOCA</name>
<dbReference type="PANTHER" id="PTHR34070">
    <property type="entry name" value="ARMADILLO-TYPE FOLD"/>
    <property type="match status" value="1"/>
</dbReference>
<comment type="caution">
    <text evidence="1">The sequence shown here is derived from an EMBL/GenBank/DDBJ whole genome shotgun (WGS) entry which is preliminary data.</text>
</comment>
<dbReference type="Gene3D" id="1.25.10.90">
    <property type="match status" value="1"/>
</dbReference>
<dbReference type="SUPFAM" id="SSF48371">
    <property type="entry name" value="ARM repeat"/>
    <property type="match status" value="1"/>
</dbReference>
<dbReference type="EMBL" id="JADLQN010000001">
    <property type="protein sequence ID" value="MBF6355631.1"/>
    <property type="molecule type" value="Genomic_DNA"/>
</dbReference>
<protein>
    <submittedName>
        <fullName evidence="1">DNA alkylation repair protein</fullName>
    </submittedName>
</protein>
<proteinExistence type="predicted"/>
<reference evidence="1 2" key="1">
    <citation type="submission" date="2020-10" db="EMBL/GenBank/DDBJ databases">
        <title>Identification of Nocardia species via Next-generation sequencing and recognition of intraspecies genetic diversity.</title>
        <authorList>
            <person name="Li P."/>
            <person name="Li P."/>
            <person name="Lu B."/>
        </authorList>
    </citation>
    <scope>NUCLEOTIDE SEQUENCE [LARGE SCALE GENOMIC DNA]</scope>
    <source>
        <strain evidence="1 2">BJ06-0143</strain>
    </source>
</reference>
<gene>
    <name evidence="1" type="ORF">IU449_13935</name>
</gene>
<dbReference type="PANTHER" id="PTHR34070:SF1">
    <property type="entry name" value="DNA ALKYLATION REPAIR PROTEIN"/>
    <property type="match status" value="1"/>
</dbReference>
<sequence length="243" mass="27326">MSEAAQVRAALAEAADPADAAQSRRFFKTGPGDYGDGDVFLGVRVPATRAVVRRFADLPLDEVDILLDSAVHEERLAGLLILAARFDRASKARTYDQDARAEVVRRYRAAVHRGRVDNWDLVDSSAEYILGRWLLDRPRDELFDLAATESLWHRRVALLSTFAFIKSGDATTTFALCERLVDDRRDLIQKAVGWMLREVGKRVDRALLTDFLDRHAPAMGRTALSYATEHLDPATRAAYRRAR</sequence>
<keyword evidence="2" id="KW-1185">Reference proteome</keyword>
<dbReference type="Pfam" id="PF08713">
    <property type="entry name" value="DNA_alkylation"/>
    <property type="match status" value="1"/>
</dbReference>
<dbReference type="CDD" id="cd06561">
    <property type="entry name" value="AlkD_like"/>
    <property type="match status" value="1"/>
</dbReference>
<dbReference type="InterPro" id="IPR016024">
    <property type="entry name" value="ARM-type_fold"/>
</dbReference>
<dbReference type="Proteomes" id="UP000707731">
    <property type="component" value="Unassembled WGS sequence"/>
</dbReference>
<evidence type="ECO:0000313" key="2">
    <source>
        <dbReference type="Proteomes" id="UP000707731"/>
    </source>
</evidence>
<accession>A0ABS0DB34</accession>
<organism evidence="1 2">
    <name type="scientific">Nocardia higoensis</name>
    <dbReference type="NCBI Taxonomy" id="228599"/>
    <lineage>
        <taxon>Bacteria</taxon>
        <taxon>Bacillati</taxon>
        <taxon>Actinomycetota</taxon>
        <taxon>Actinomycetes</taxon>
        <taxon>Mycobacteriales</taxon>
        <taxon>Nocardiaceae</taxon>
        <taxon>Nocardia</taxon>
    </lineage>
</organism>